<dbReference type="Proteomes" id="UP000327157">
    <property type="component" value="Chromosome 5"/>
</dbReference>
<protein>
    <submittedName>
        <fullName evidence="2">Purple acid phosphatase-like</fullName>
    </submittedName>
</protein>
<dbReference type="SUPFAM" id="SSF56300">
    <property type="entry name" value="Metallo-dependent phosphatases"/>
    <property type="match status" value="1"/>
</dbReference>
<comment type="caution">
    <text evidence="2">The sequence shown here is derived from an EMBL/GenBank/DDBJ whole genome shotgun (WGS) entry which is preliminary data.</text>
</comment>
<evidence type="ECO:0000256" key="1">
    <source>
        <dbReference type="ARBA" id="ARBA00022729"/>
    </source>
</evidence>
<gene>
    <name evidence="2" type="ORF">D8674_026085</name>
</gene>
<evidence type="ECO:0000313" key="2">
    <source>
        <dbReference type="EMBL" id="KAB2635551.1"/>
    </source>
</evidence>
<reference evidence="2 3" key="3">
    <citation type="submission" date="2019-11" db="EMBL/GenBank/DDBJ databases">
        <title>A de novo genome assembly of a pear dwarfing rootstock.</title>
        <authorList>
            <person name="Wang F."/>
            <person name="Wang J."/>
            <person name="Li S."/>
            <person name="Zhang Y."/>
            <person name="Fang M."/>
            <person name="Ma L."/>
            <person name="Zhao Y."/>
            <person name="Jiang S."/>
        </authorList>
    </citation>
    <scope>NUCLEOTIDE SEQUENCE [LARGE SCALE GENOMIC DNA]</scope>
    <source>
        <strain evidence="2">S2</strain>
        <tissue evidence="2">Leaf</tissue>
    </source>
</reference>
<sequence length="167" mass="19341">METNWERQRLCHGLLWMNPVQVLCFTGVQTARKRRSTTKFQPINSTITLPVTFKFIGCGLHFWFITPPEVGPDASYRFGLIGDKSPKYAPINYPNHDNVRWDTWGRFVERSGETKPFKPYSHRYHVPYEASGSTSPFWYSIKRASAYIIVLSSYSAYGKNGHTRTHT</sequence>
<dbReference type="InterPro" id="IPR029052">
    <property type="entry name" value="Metallo-depent_PP-like"/>
</dbReference>
<keyword evidence="1" id="KW-0732">Signal</keyword>
<dbReference type="PANTHER" id="PTHR22953">
    <property type="entry name" value="ACID PHOSPHATASE RELATED"/>
    <property type="match status" value="1"/>
</dbReference>
<dbReference type="EMBL" id="SMOL01000004">
    <property type="protein sequence ID" value="KAB2635551.1"/>
    <property type="molecule type" value="Genomic_DNA"/>
</dbReference>
<name>A0A5N5IAG4_9ROSA</name>
<dbReference type="Gene3D" id="3.60.21.10">
    <property type="match status" value="1"/>
</dbReference>
<keyword evidence="3" id="KW-1185">Reference proteome</keyword>
<dbReference type="InterPro" id="IPR039331">
    <property type="entry name" value="PAPs-like"/>
</dbReference>
<evidence type="ECO:0000313" key="3">
    <source>
        <dbReference type="Proteomes" id="UP000327157"/>
    </source>
</evidence>
<dbReference type="AlphaFoldDB" id="A0A5N5IAG4"/>
<accession>A0A5N5IAG4</accession>
<reference evidence="2 3" key="1">
    <citation type="submission" date="2019-09" db="EMBL/GenBank/DDBJ databases">
        <authorList>
            <person name="Ou C."/>
        </authorList>
    </citation>
    <scope>NUCLEOTIDE SEQUENCE [LARGE SCALE GENOMIC DNA]</scope>
    <source>
        <strain evidence="2">S2</strain>
        <tissue evidence="2">Leaf</tissue>
    </source>
</reference>
<proteinExistence type="predicted"/>
<dbReference type="OrthoDB" id="10504027at2759"/>
<reference evidence="3" key="2">
    <citation type="submission" date="2019-10" db="EMBL/GenBank/DDBJ databases">
        <title>A de novo genome assembly of a pear dwarfing rootstock.</title>
        <authorList>
            <person name="Wang F."/>
            <person name="Wang J."/>
            <person name="Li S."/>
            <person name="Zhang Y."/>
            <person name="Fang M."/>
            <person name="Ma L."/>
            <person name="Zhao Y."/>
            <person name="Jiang S."/>
        </authorList>
    </citation>
    <scope>NUCLEOTIDE SEQUENCE [LARGE SCALE GENOMIC DNA]</scope>
</reference>
<dbReference type="PANTHER" id="PTHR22953:SF86">
    <property type="entry name" value="PURPLE ACID PHOSPHATASE 10"/>
    <property type="match status" value="1"/>
</dbReference>
<dbReference type="GO" id="GO:0003993">
    <property type="term" value="F:acid phosphatase activity"/>
    <property type="evidence" value="ECO:0007669"/>
    <property type="project" value="InterPro"/>
</dbReference>
<organism evidence="2 3">
    <name type="scientific">Pyrus ussuriensis x Pyrus communis</name>
    <dbReference type="NCBI Taxonomy" id="2448454"/>
    <lineage>
        <taxon>Eukaryota</taxon>
        <taxon>Viridiplantae</taxon>
        <taxon>Streptophyta</taxon>
        <taxon>Embryophyta</taxon>
        <taxon>Tracheophyta</taxon>
        <taxon>Spermatophyta</taxon>
        <taxon>Magnoliopsida</taxon>
        <taxon>eudicotyledons</taxon>
        <taxon>Gunneridae</taxon>
        <taxon>Pentapetalae</taxon>
        <taxon>rosids</taxon>
        <taxon>fabids</taxon>
        <taxon>Rosales</taxon>
        <taxon>Rosaceae</taxon>
        <taxon>Amygdaloideae</taxon>
        <taxon>Maleae</taxon>
        <taxon>Pyrus</taxon>
    </lineage>
</organism>